<dbReference type="EMBL" id="KN832916">
    <property type="protein sequence ID" value="KIM92577.1"/>
    <property type="molecule type" value="Genomic_DNA"/>
</dbReference>
<evidence type="ECO:0000256" key="1">
    <source>
        <dbReference type="SAM" id="MobiDB-lite"/>
    </source>
</evidence>
<feature type="region of interest" description="Disordered" evidence="1">
    <location>
        <begin position="1"/>
        <end position="68"/>
    </location>
</feature>
<reference evidence="2 3" key="1">
    <citation type="submission" date="2014-04" db="EMBL/GenBank/DDBJ databases">
        <authorList>
            <consortium name="DOE Joint Genome Institute"/>
            <person name="Kuo A."/>
            <person name="Martino E."/>
            <person name="Perotto S."/>
            <person name="Kohler A."/>
            <person name="Nagy L.G."/>
            <person name="Floudas D."/>
            <person name="Copeland A."/>
            <person name="Barry K.W."/>
            <person name="Cichocki N."/>
            <person name="Veneault-Fourrey C."/>
            <person name="LaButti K."/>
            <person name="Lindquist E.A."/>
            <person name="Lipzen A."/>
            <person name="Lundell T."/>
            <person name="Morin E."/>
            <person name="Murat C."/>
            <person name="Sun H."/>
            <person name="Tunlid A."/>
            <person name="Henrissat B."/>
            <person name="Grigoriev I.V."/>
            <person name="Hibbett D.S."/>
            <person name="Martin F."/>
            <person name="Nordberg H.P."/>
            <person name="Cantor M.N."/>
            <person name="Hua S.X."/>
        </authorList>
    </citation>
    <scope>NUCLEOTIDE SEQUENCE [LARGE SCALE GENOMIC DNA]</scope>
    <source>
        <strain evidence="2 3">Zn</strain>
    </source>
</reference>
<protein>
    <submittedName>
        <fullName evidence="2">Uncharacterized protein</fullName>
    </submittedName>
</protein>
<proteinExistence type="predicted"/>
<gene>
    <name evidence="2" type="ORF">OIDMADRAFT_21689</name>
</gene>
<accession>A0A0C3CSD0</accession>
<reference evidence="3" key="2">
    <citation type="submission" date="2015-01" db="EMBL/GenBank/DDBJ databases">
        <title>Evolutionary Origins and Diversification of the Mycorrhizal Mutualists.</title>
        <authorList>
            <consortium name="DOE Joint Genome Institute"/>
            <consortium name="Mycorrhizal Genomics Consortium"/>
            <person name="Kohler A."/>
            <person name="Kuo A."/>
            <person name="Nagy L.G."/>
            <person name="Floudas D."/>
            <person name="Copeland A."/>
            <person name="Barry K.W."/>
            <person name="Cichocki N."/>
            <person name="Veneault-Fourrey C."/>
            <person name="LaButti K."/>
            <person name="Lindquist E.A."/>
            <person name="Lipzen A."/>
            <person name="Lundell T."/>
            <person name="Morin E."/>
            <person name="Murat C."/>
            <person name="Riley R."/>
            <person name="Ohm R."/>
            <person name="Sun H."/>
            <person name="Tunlid A."/>
            <person name="Henrissat B."/>
            <person name="Grigoriev I.V."/>
            <person name="Hibbett D.S."/>
            <person name="Martin F."/>
        </authorList>
    </citation>
    <scope>NUCLEOTIDE SEQUENCE [LARGE SCALE GENOMIC DNA]</scope>
    <source>
        <strain evidence="3">Zn</strain>
    </source>
</reference>
<keyword evidence="3" id="KW-1185">Reference proteome</keyword>
<dbReference type="InParanoid" id="A0A0C3CSD0"/>
<dbReference type="HOGENOM" id="CLU_2801000_0_0_1"/>
<dbReference type="AlphaFoldDB" id="A0A0C3CSD0"/>
<organism evidence="2 3">
    <name type="scientific">Oidiodendron maius (strain Zn)</name>
    <dbReference type="NCBI Taxonomy" id="913774"/>
    <lineage>
        <taxon>Eukaryota</taxon>
        <taxon>Fungi</taxon>
        <taxon>Dikarya</taxon>
        <taxon>Ascomycota</taxon>
        <taxon>Pezizomycotina</taxon>
        <taxon>Leotiomycetes</taxon>
        <taxon>Leotiomycetes incertae sedis</taxon>
        <taxon>Myxotrichaceae</taxon>
        <taxon>Oidiodendron</taxon>
    </lineage>
</organism>
<feature type="compositionally biased region" description="Basic and acidic residues" evidence="1">
    <location>
        <begin position="17"/>
        <end position="30"/>
    </location>
</feature>
<name>A0A0C3CSD0_OIDMZ</name>
<dbReference type="Proteomes" id="UP000054321">
    <property type="component" value="Unassembled WGS sequence"/>
</dbReference>
<sequence>MGNVGDSQRLGGILNNGEERRSSARQRGEGGEVEEEWERDGISSDKGGSRRLLAAAPADHQTRVAYST</sequence>
<evidence type="ECO:0000313" key="2">
    <source>
        <dbReference type="EMBL" id="KIM92577.1"/>
    </source>
</evidence>
<evidence type="ECO:0000313" key="3">
    <source>
        <dbReference type="Proteomes" id="UP000054321"/>
    </source>
</evidence>
<feature type="non-terminal residue" evidence="2">
    <location>
        <position position="68"/>
    </location>
</feature>